<dbReference type="PANTHER" id="PTHR40278:SF1">
    <property type="entry name" value="DNA UTILIZATION PROTEIN HOFN"/>
    <property type="match status" value="1"/>
</dbReference>
<proteinExistence type="predicted"/>
<sequence length="221" mass="22667">MSLLTLDSVRTRSGVVRVNLLPTEFAVARQERRLRLQLATAVGVVAAACLGAGFLATSQAHGAENSLLDEQTRTSALQAQQAPYAEVPQVLAEVAEAKKIQSDVSGYAVPWYAYLNRISTATPAGVTFTSLGLSVQPTPAATAATGSAATADPLAVQGIGNLTVTGTTQTQAQVASWMDAMAGIPGIAGATLTSSTFDPASSTLTFNATATLTDAVLLDKQ</sequence>
<accession>A0ABV5LUP8</accession>
<evidence type="ECO:0000313" key="2">
    <source>
        <dbReference type="Proteomes" id="UP001589748"/>
    </source>
</evidence>
<name>A0ABV5LUP8_9ACTN</name>
<organism evidence="1 2">
    <name type="scientific">Kineococcus gynurae</name>
    <dbReference type="NCBI Taxonomy" id="452979"/>
    <lineage>
        <taxon>Bacteria</taxon>
        <taxon>Bacillati</taxon>
        <taxon>Actinomycetota</taxon>
        <taxon>Actinomycetes</taxon>
        <taxon>Kineosporiales</taxon>
        <taxon>Kineosporiaceae</taxon>
        <taxon>Kineococcus</taxon>
    </lineage>
</organism>
<comment type="caution">
    <text evidence="1">The sequence shown here is derived from an EMBL/GenBank/DDBJ whole genome shotgun (WGS) entry which is preliminary data.</text>
</comment>
<dbReference type="EMBL" id="JBHMDM010000007">
    <property type="protein sequence ID" value="MFB9377820.1"/>
    <property type="molecule type" value="Genomic_DNA"/>
</dbReference>
<reference evidence="1 2" key="1">
    <citation type="submission" date="2024-09" db="EMBL/GenBank/DDBJ databases">
        <authorList>
            <person name="Sun Q."/>
            <person name="Mori K."/>
        </authorList>
    </citation>
    <scope>NUCLEOTIDE SEQUENCE [LARGE SCALE GENOMIC DNA]</scope>
    <source>
        <strain evidence="1 2">TISTR 1856</strain>
    </source>
</reference>
<gene>
    <name evidence="1" type="ORF">ACFFVI_12665</name>
</gene>
<dbReference type="PANTHER" id="PTHR40278">
    <property type="entry name" value="DNA UTILIZATION PROTEIN HOFN"/>
    <property type="match status" value="1"/>
</dbReference>
<dbReference type="InterPro" id="IPR052534">
    <property type="entry name" value="Extracell_DNA_Util/SecSys_Comp"/>
</dbReference>
<dbReference type="RefSeq" id="WP_380137821.1">
    <property type="nucleotide sequence ID" value="NZ_JBHLUI010000008.1"/>
</dbReference>
<dbReference type="Proteomes" id="UP001589748">
    <property type="component" value="Unassembled WGS sequence"/>
</dbReference>
<protein>
    <submittedName>
        <fullName evidence="1">PilN domain-containing protein</fullName>
    </submittedName>
</protein>
<keyword evidence="2" id="KW-1185">Reference proteome</keyword>
<dbReference type="Pfam" id="PF05137">
    <property type="entry name" value="PilN"/>
    <property type="match status" value="1"/>
</dbReference>
<dbReference type="InterPro" id="IPR007813">
    <property type="entry name" value="PilN"/>
</dbReference>
<evidence type="ECO:0000313" key="1">
    <source>
        <dbReference type="EMBL" id="MFB9377820.1"/>
    </source>
</evidence>